<reference evidence="2 4" key="2">
    <citation type="submission" date="2019-08" db="EMBL/GenBank/DDBJ databases">
        <title>Deep-cultivation of Planctomycetes and their phenomic and genomic characterization uncovers novel biology.</title>
        <authorList>
            <person name="Wiegand S."/>
            <person name="Jogler M."/>
            <person name="Boedeker C."/>
            <person name="Pinto D."/>
            <person name="Vollmers J."/>
            <person name="Rivas-Marin E."/>
            <person name="Kohn T."/>
            <person name="Peeters S.H."/>
            <person name="Heuer A."/>
            <person name="Rast P."/>
            <person name="Oberbeckmann S."/>
            <person name="Bunk B."/>
            <person name="Jeske O."/>
            <person name="Meyerdierks A."/>
            <person name="Storesund J.E."/>
            <person name="Kallscheuer N."/>
            <person name="Luecker S."/>
            <person name="Lage O.M."/>
            <person name="Pohl T."/>
            <person name="Merkel B.J."/>
            <person name="Hornburger P."/>
            <person name="Mueller R.-W."/>
            <person name="Bruemmer F."/>
            <person name="Labrenz M."/>
            <person name="Spormann A.M."/>
            <person name="Op den Camp H."/>
            <person name="Overmann J."/>
            <person name="Amann R."/>
            <person name="Jetten M.S.M."/>
            <person name="Mascher T."/>
            <person name="Medema M.H."/>
            <person name="Devos D.P."/>
            <person name="Kaster A.-K."/>
            <person name="Ovreas L."/>
            <person name="Rohde M."/>
            <person name="Galperin M.Y."/>
            <person name="Jogler C."/>
        </authorList>
    </citation>
    <scope>NUCLEOTIDE SEQUENCE [LARGE SCALE GENOMIC DNA]</scope>
    <source>
        <strain evidence="2 4">DSM 8797</strain>
    </source>
</reference>
<dbReference type="RefSeq" id="WP_002646555.1">
    <property type="nucleotide sequence ID" value="NZ_CP036353.1"/>
</dbReference>
<organism evidence="1 3">
    <name type="scientific">Gimesia maris</name>
    <dbReference type="NCBI Taxonomy" id="122"/>
    <lineage>
        <taxon>Bacteria</taxon>
        <taxon>Pseudomonadati</taxon>
        <taxon>Planctomycetota</taxon>
        <taxon>Planctomycetia</taxon>
        <taxon>Planctomycetales</taxon>
        <taxon>Planctomycetaceae</taxon>
        <taxon>Gimesia</taxon>
    </lineage>
</organism>
<dbReference type="EMBL" id="DQAY01000020">
    <property type="protein sequence ID" value="HCO22049.1"/>
    <property type="molecule type" value="Genomic_DNA"/>
</dbReference>
<dbReference type="AlphaFoldDB" id="A0A3D3QZX6"/>
<dbReference type="EMBL" id="CP042910">
    <property type="protein sequence ID" value="QEG17128.1"/>
    <property type="molecule type" value="Genomic_DNA"/>
</dbReference>
<accession>A0A3D3QZX6</accession>
<proteinExistence type="predicted"/>
<protein>
    <submittedName>
        <fullName evidence="1">Uncharacterized protein</fullName>
    </submittedName>
</protein>
<accession>A0A517XCF3</accession>
<gene>
    <name evidence="1" type="ORF">DIT97_02885</name>
    <name evidence="2" type="ORF">GmarT_30060</name>
</gene>
<evidence type="ECO:0000313" key="1">
    <source>
        <dbReference type="EMBL" id="HCO22049.1"/>
    </source>
</evidence>
<name>A0A3D3QZX6_9PLAN</name>
<evidence type="ECO:0000313" key="2">
    <source>
        <dbReference type="EMBL" id="QEG17128.1"/>
    </source>
</evidence>
<evidence type="ECO:0000313" key="3">
    <source>
        <dbReference type="Proteomes" id="UP000263642"/>
    </source>
</evidence>
<sequence length="77" mass="8679">MVIRQLKNWSSVGVLGLALIGLTSTGCQSSIGGQTLPSAYYLNDDVQFYPAGPEEQLYNQREVLEQYKLERKLQQDQ</sequence>
<dbReference type="Proteomes" id="UP000263642">
    <property type="component" value="Unassembled WGS sequence"/>
</dbReference>
<reference evidence="1 3" key="1">
    <citation type="journal article" date="2018" name="Nat. Biotechnol.">
        <title>A standardized bacterial taxonomy based on genome phylogeny substantially revises the tree of life.</title>
        <authorList>
            <person name="Parks D.H."/>
            <person name="Chuvochina M."/>
            <person name="Waite D.W."/>
            <person name="Rinke C."/>
            <person name="Skarshewski A."/>
            <person name="Chaumeil P.A."/>
            <person name="Hugenholtz P."/>
        </authorList>
    </citation>
    <scope>NUCLEOTIDE SEQUENCE [LARGE SCALE GENOMIC DNA]</scope>
    <source>
        <strain evidence="1">UBA9375</strain>
    </source>
</reference>
<keyword evidence="4" id="KW-1185">Reference proteome</keyword>
<evidence type="ECO:0000313" key="4">
    <source>
        <dbReference type="Proteomes" id="UP000322887"/>
    </source>
</evidence>
<dbReference type="PROSITE" id="PS51257">
    <property type="entry name" value="PROKAR_LIPOPROTEIN"/>
    <property type="match status" value="1"/>
</dbReference>
<dbReference type="Proteomes" id="UP000322887">
    <property type="component" value="Chromosome"/>
</dbReference>